<sequence>MMDQRPRATTRDEEHLARLVLLVDLPSTTNEGDIRQPQAESASDLQRALEHNDCTLLCLVGRLIVSYTSYEQALSESATDVASRRDAKHALLRLAVRVAFLRYAPLATMHHAAAQLSDHRNLIAEFSADRIFEWEKCLLKSLHAAFAIITKRQPRPIQDVEAEMAWSIVGLLNRLNEKASPNNSRNEVNQVVRNLWIESINILMARRQGARNLPTAEATHRDDCIATCNSDETLMARTINSILDGSHESSMDKNKDWAGEFDTAIASCFRNFLETPCNPIVTSKILLGMIQLSQQNDTISLDLYWIILHYLDLCIHRALGDAKTQTNGVLSVTYQQNVDKLQPYFFTDTYPVSKNSPPNEPFLAIKSFLFYGLVSVCNDLNVSSCAISSPSENSSVGDRLQLSPGKDHVSLRRVNIYSVFLGLWQLLGPEWLYQPSTLSSDVNHCTLDTSDWWQKSDFTANKGGSSGCLGQTWQLCTLVRLAAGEFRLSMGLWMTSIEDNASSTGTQKLGPYNSVVSGIGLCARIVVQAVDLMTNLAGFQDEDIINQINSSDGQGTIWKPDAILHIRESLEDALNTSVQYFNDNDFTAKRTMTSSDSTTQREWEEIGRACCVVIGAIAPELELDHLLASHENEQSDPSSFVSALCAAILFSDYVSKNNQPNSKDEMPFEYNEPLSCFLPCIMSIVSSAISDFDQVNIYSRDSAQRVLVTVSQDANFVNIISDFLCICIRHESHYDKVRHQSSTRSLARLAYFIMTGLLDLSLIENSSSRLQLTTTETNKLTTSLMHWERHFIDSDADKQE</sequence>
<evidence type="ECO:0000313" key="2">
    <source>
        <dbReference type="Proteomes" id="UP001516023"/>
    </source>
</evidence>
<comment type="caution">
    <text evidence="1">The sequence shown here is derived from an EMBL/GenBank/DDBJ whole genome shotgun (WGS) entry which is preliminary data.</text>
</comment>
<protein>
    <submittedName>
        <fullName evidence="1">Uncharacterized protein</fullName>
    </submittedName>
</protein>
<reference evidence="1 2" key="1">
    <citation type="journal article" date="2020" name="G3 (Bethesda)">
        <title>Improved Reference Genome for Cyclotella cryptica CCMP332, a Model for Cell Wall Morphogenesis, Salinity Adaptation, and Lipid Production in Diatoms (Bacillariophyta).</title>
        <authorList>
            <person name="Roberts W.R."/>
            <person name="Downey K.M."/>
            <person name="Ruck E.C."/>
            <person name="Traller J.C."/>
            <person name="Alverson A.J."/>
        </authorList>
    </citation>
    <scope>NUCLEOTIDE SEQUENCE [LARGE SCALE GENOMIC DNA]</scope>
    <source>
        <strain evidence="1 2">CCMP332</strain>
    </source>
</reference>
<proteinExistence type="predicted"/>
<keyword evidence="2" id="KW-1185">Reference proteome</keyword>
<evidence type="ECO:0000313" key="1">
    <source>
        <dbReference type="EMBL" id="KAL3805683.1"/>
    </source>
</evidence>
<dbReference type="EMBL" id="JABMIG020000002">
    <property type="protein sequence ID" value="KAL3805683.1"/>
    <property type="molecule type" value="Genomic_DNA"/>
</dbReference>
<gene>
    <name evidence="1" type="ORF">HJC23_005927</name>
</gene>
<organism evidence="1 2">
    <name type="scientific">Cyclotella cryptica</name>
    <dbReference type="NCBI Taxonomy" id="29204"/>
    <lineage>
        <taxon>Eukaryota</taxon>
        <taxon>Sar</taxon>
        <taxon>Stramenopiles</taxon>
        <taxon>Ochrophyta</taxon>
        <taxon>Bacillariophyta</taxon>
        <taxon>Coscinodiscophyceae</taxon>
        <taxon>Thalassiosirophycidae</taxon>
        <taxon>Stephanodiscales</taxon>
        <taxon>Stephanodiscaceae</taxon>
        <taxon>Cyclotella</taxon>
    </lineage>
</organism>
<dbReference type="Proteomes" id="UP001516023">
    <property type="component" value="Unassembled WGS sequence"/>
</dbReference>
<dbReference type="AlphaFoldDB" id="A0ABD3QZ29"/>
<accession>A0ABD3QZ29</accession>
<name>A0ABD3QZ29_9STRA</name>